<keyword evidence="4" id="KW-1185">Reference proteome</keyword>
<evidence type="ECO:0000256" key="2">
    <source>
        <dbReference type="SAM" id="Phobius"/>
    </source>
</evidence>
<keyword evidence="2" id="KW-1133">Transmembrane helix</keyword>
<dbReference type="AlphaFoldDB" id="A0A8S1E2L0"/>
<organism evidence="3 4">
    <name type="scientific">Caenorhabditis bovis</name>
    <dbReference type="NCBI Taxonomy" id="2654633"/>
    <lineage>
        <taxon>Eukaryota</taxon>
        <taxon>Metazoa</taxon>
        <taxon>Ecdysozoa</taxon>
        <taxon>Nematoda</taxon>
        <taxon>Chromadorea</taxon>
        <taxon>Rhabditida</taxon>
        <taxon>Rhabditina</taxon>
        <taxon>Rhabditomorpha</taxon>
        <taxon>Rhabditoidea</taxon>
        <taxon>Rhabditidae</taxon>
        <taxon>Peloderinae</taxon>
        <taxon>Caenorhabditis</taxon>
    </lineage>
</organism>
<name>A0A8S1E2L0_9PELO</name>
<feature type="compositionally biased region" description="Polar residues" evidence="1">
    <location>
        <begin position="74"/>
        <end position="90"/>
    </location>
</feature>
<proteinExistence type="predicted"/>
<dbReference type="EMBL" id="CADEPM010000001">
    <property type="protein sequence ID" value="CAB3397869.1"/>
    <property type="molecule type" value="Genomic_DNA"/>
</dbReference>
<gene>
    <name evidence="3" type="ORF">CBOVIS_LOCUS1220</name>
</gene>
<protein>
    <submittedName>
        <fullName evidence="3">Uncharacterized protein</fullName>
    </submittedName>
</protein>
<feature type="compositionally biased region" description="Polar residues" evidence="1">
    <location>
        <begin position="116"/>
        <end position="130"/>
    </location>
</feature>
<evidence type="ECO:0000313" key="4">
    <source>
        <dbReference type="Proteomes" id="UP000494206"/>
    </source>
</evidence>
<evidence type="ECO:0000313" key="3">
    <source>
        <dbReference type="EMBL" id="CAB3397869.1"/>
    </source>
</evidence>
<reference evidence="3 4" key="1">
    <citation type="submission" date="2020-04" db="EMBL/GenBank/DDBJ databases">
        <authorList>
            <person name="Laetsch R D."/>
            <person name="Stevens L."/>
            <person name="Kumar S."/>
            <person name="Blaxter L. M."/>
        </authorList>
    </citation>
    <scope>NUCLEOTIDE SEQUENCE [LARGE SCALE GENOMIC DNA]</scope>
</reference>
<keyword evidence="2" id="KW-0812">Transmembrane</keyword>
<comment type="caution">
    <text evidence="3">The sequence shown here is derived from an EMBL/GenBank/DDBJ whole genome shotgun (WGS) entry which is preliminary data.</text>
</comment>
<accession>A0A8S1E2L0</accession>
<keyword evidence="2" id="KW-0472">Membrane</keyword>
<feature type="region of interest" description="Disordered" evidence="1">
    <location>
        <begin position="61"/>
        <end position="130"/>
    </location>
</feature>
<evidence type="ECO:0000256" key="1">
    <source>
        <dbReference type="SAM" id="MobiDB-lite"/>
    </source>
</evidence>
<sequence length="130" mass="15129">MTSIVLPTIIFCIGMVAAMLVGINKCKQWELDKVVEMRRTRRVLQRVTNRLREKNFKTIQKARTMRKRATKTRSSQFSPPAYVSQVSNEIPRSVPVPESPRRYARSRPNATRRLSRQSNKSTRKQSIQIV</sequence>
<dbReference type="OrthoDB" id="2019384at2759"/>
<feature type="transmembrane region" description="Helical" evidence="2">
    <location>
        <begin position="6"/>
        <end position="23"/>
    </location>
</feature>
<dbReference type="Proteomes" id="UP000494206">
    <property type="component" value="Unassembled WGS sequence"/>
</dbReference>